<keyword evidence="2" id="KW-1185">Reference proteome</keyword>
<dbReference type="AlphaFoldDB" id="A0A6J5GM64"/>
<sequence>MTFPLTALAGASASAGCTDHASRERLGIATTTLPCGKLHFNAIALDPKQTGATRKPTTRYTRRLGDACDPRLSLLRARPVEQYLRTRGVRLPTVVHGQRSSSPRAECRKRSATIWCDASRPIAGSR</sequence>
<name>A0A6J5GM64_9BURK</name>
<reference evidence="1 2" key="1">
    <citation type="submission" date="2020-04" db="EMBL/GenBank/DDBJ databases">
        <authorList>
            <person name="De Canck E."/>
        </authorList>
    </citation>
    <scope>NUCLEOTIDE SEQUENCE [LARGE SCALE GENOMIC DNA]</scope>
    <source>
        <strain evidence="1 2">LMG 27177</strain>
    </source>
</reference>
<dbReference type="Proteomes" id="UP000494252">
    <property type="component" value="Unassembled WGS sequence"/>
</dbReference>
<evidence type="ECO:0000313" key="1">
    <source>
        <dbReference type="EMBL" id="CAB3800825.1"/>
    </source>
</evidence>
<dbReference type="RefSeq" id="WP_175163778.1">
    <property type="nucleotide sequence ID" value="NZ_CADIKI010000016.1"/>
</dbReference>
<proteinExistence type="predicted"/>
<accession>A0A6J5GM64</accession>
<organism evidence="1 2">
    <name type="scientific">Paraburkholderia fynbosensis</name>
    <dbReference type="NCBI Taxonomy" id="1200993"/>
    <lineage>
        <taxon>Bacteria</taxon>
        <taxon>Pseudomonadati</taxon>
        <taxon>Pseudomonadota</taxon>
        <taxon>Betaproteobacteria</taxon>
        <taxon>Burkholderiales</taxon>
        <taxon>Burkholderiaceae</taxon>
        <taxon>Paraburkholderia</taxon>
    </lineage>
</organism>
<evidence type="ECO:0000313" key="2">
    <source>
        <dbReference type="Proteomes" id="UP000494252"/>
    </source>
</evidence>
<protein>
    <submittedName>
        <fullName evidence="1">Uncharacterized protein</fullName>
    </submittedName>
</protein>
<gene>
    <name evidence="1" type="ORF">LMG27177_04895</name>
</gene>
<dbReference type="EMBL" id="CADIKI010000016">
    <property type="protein sequence ID" value="CAB3800825.1"/>
    <property type="molecule type" value="Genomic_DNA"/>
</dbReference>